<reference evidence="1 2" key="1">
    <citation type="submission" date="2017-04" db="EMBL/GenBank/DDBJ databases">
        <title>Complete genome sequence of Flavobacterium kingsejong AJ004.</title>
        <authorList>
            <person name="Lee P.C."/>
        </authorList>
    </citation>
    <scope>NUCLEOTIDE SEQUENCE [LARGE SCALE GENOMIC DNA]</scope>
    <source>
        <strain evidence="1 2">AJ004</strain>
    </source>
</reference>
<dbReference type="AlphaFoldDB" id="A0A2S1LQW9"/>
<evidence type="ECO:0000313" key="2">
    <source>
        <dbReference type="Proteomes" id="UP000244677"/>
    </source>
</evidence>
<dbReference type="Proteomes" id="UP000244677">
    <property type="component" value="Chromosome"/>
</dbReference>
<dbReference type="EMBL" id="CP020919">
    <property type="protein sequence ID" value="AWG26157.1"/>
    <property type="molecule type" value="Genomic_DNA"/>
</dbReference>
<protein>
    <recommendedName>
        <fullName evidence="3">DUF4276 domain-containing protein</fullName>
    </recommendedName>
</protein>
<dbReference type="OrthoDB" id="7596770at2"/>
<evidence type="ECO:0000313" key="1">
    <source>
        <dbReference type="EMBL" id="AWG26157.1"/>
    </source>
</evidence>
<organism evidence="1 2">
    <name type="scientific">Flavobacterium kingsejongi</name>
    <dbReference type="NCBI Taxonomy" id="1678728"/>
    <lineage>
        <taxon>Bacteria</taxon>
        <taxon>Pseudomonadati</taxon>
        <taxon>Bacteroidota</taxon>
        <taxon>Flavobacteriia</taxon>
        <taxon>Flavobacteriales</taxon>
        <taxon>Flavobacteriaceae</taxon>
        <taxon>Flavobacterium</taxon>
    </lineage>
</organism>
<gene>
    <name evidence="1" type="ORF">FK004_13435</name>
</gene>
<accession>A0A2S1LQW9</accession>
<sequence>MTELKYTLIADGSSDKNLIRIIDWSLNDLYPKIAIESQFADFRNLQKPPKDLKSKIKMAEQLFPFQILFLHRDAESHDIESRKLELDKQLTPEIKAVTIPIIPVRMMETWLLIDTDAIKKAAGNRNYKKSIQLPTLKMLEKETNPKSILHDLLKEVSGLKGRNLDKFNPHETVHLLSENIDDYSPLRSLDSFIDFEKSLKKIMSTFLS</sequence>
<name>A0A2S1LQW9_9FLAO</name>
<evidence type="ECO:0008006" key="3">
    <source>
        <dbReference type="Google" id="ProtNLM"/>
    </source>
</evidence>
<dbReference type="RefSeq" id="WP_108737693.1">
    <property type="nucleotide sequence ID" value="NZ_CP020919.1"/>
</dbReference>
<proteinExistence type="predicted"/>
<dbReference type="KEGG" id="fki:FK004_13435"/>
<keyword evidence="2" id="KW-1185">Reference proteome</keyword>